<name>A0A643FG62_IDEDE</name>
<dbReference type="AlphaFoldDB" id="A0A643FG62"/>
<reference evidence="1 2" key="1">
    <citation type="submission" date="2019-09" db="EMBL/GenBank/DDBJ databases">
        <title>Draft genome sequences of 48 bacterial type strains from the CCUG.</title>
        <authorList>
            <person name="Tunovic T."/>
            <person name="Pineiro-Iglesias B."/>
            <person name="Unosson C."/>
            <person name="Inganas E."/>
            <person name="Ohlen M."/>
            <person name="Cardew S."/>
            <person name="Jensie-Markopoulos S."/>
            <person name="Salva-Serra F."/>
            <person name="Jaen-Luchoro D."/>
            <person name="Karlsson R."/>
            <person name="Svensson-Stadler L."/>
            <person name="Chun J."/>
            <person name="Moore E."/>
        </authorList>
    </citation>
    <scope>NUCLEOTIDE SEQUENCE [LARGE SCALE GENOMIC DNA]</scope>
    <source>
        <strain evidence="1 2">CCUG 30977</strain>
    </source>
</reference>
<dbReference type="Proteomes" id="UP000430120">
    <property type="component" value="Unassembled WGS sequence"/>
</dbReference>
<protein>
    <submittedName>
        <fullName evidence="1">Uncharacterized protein</fullName>
    </submittedName>
</protein>
<organism evidence="1 2">
    <name type="scientific">Ideonella dechloratans</name>
    <dbReference type="NCBI Taxonomy" id="36863"/>
    <lineage>
        <taxon>Bacteria</taxon>
        <taxon>Pseudomonadati</taxon>
        <taxon>Pseudomonadota</taxon>
        <taxon>Betaproteobacteria</taxon>
        <taxon>Burkholderiales</taxon>
        <taxon>Sphaerotilaceae</taxon>
        <taxon>Ideonella</taxon>
    </lineage>
</organism>
<accession>A0A643FG62</accession>
<dbReference type="OrthoDB" id="9881090at2"/>
<comment type="caution">
    <text evidence="1">The sequence shown here is derived from an EMBL/GenBank/DDBJ whole genome shotgun (WGS) entry which is preliminary data.</text>
</comment>
<keyword evidence="2" id="KW-1185">Reference proteome</keyword>
<proteinExistence type="predicted"/>
<sequence>MSDTVTTVAVPAVDAIFAETVDALRRQIDQMQLLSKAQAQAGLAQAHVDVIDVELVFKSVAVQGSSGLAKLLVSDKQTSSTMELRLSTRVRID</sequence>
<gene>
    <name evidence="1" type="ORF">F7Q92_02335</name>
</gene>
<dbReference type="RefSeq" id="WP_151122337.1">
    <property type="nucleotide sequence ID" value="NZ_CP088082.1"/>
</dbReference>
<evidence type="ECO:0000313" key="1">
    <source>
        <dbReference type="EMBL" id="KAB0584691.1"/>
    </source>
</evidence>
<dbReference type="EMBL" id="VZPB01000004">
    <property type="protein sequence ID" value="KAB0584691.1"/>
    <property type="molecule type" value="Genomic_DNA"/>
</dbReference>
<evidence type="ECO:0000313" key="2">
    <source>
        <dbReference type="Proteomes" id="UP000430120"/>
    </source>
</evidence>